<dbReference type="AlphaFoldDB" id="A0A0J6WIU7"/>
<organism evidence="1 2">
    <name type="scientific">Mycolicibacterium chlorophenolicum</name>
    <dbReference type="NCBI Taxonomy" id="37916"/>
    <lineage>
        <taxon>Bacteria</taxon>
        <taxon>Bacillati</taxon>
        <taxon>Actinomycetota</taxon>
        <taxon>Actinomycetes</taxon>
        <taxon>Mycobacteriales</taxon>
        <taxon>Mycobacteriaceae</taxon>
        <taxon>Mycolicibacterium</taxon>
    </lineage>
</organism>
<protein>
    <submittedName>
        <fullName evidence="1">Nitrate reductase delta subunit</fullName>
    </submittedName>
</protein>
<evidence type="ECO:0000313" key="1">
    <source>
        <dbReference type="EMBL" id="KMO82504.1"/>
    </source>
</evidence>
<accession>A0A0J6WIU7</accession>
<name>A0A0J6WIU7_9MYCO</name>
<dbReference type="Gene3D" id="1.10.3480.10">
    <property type="entry name" value="TorD-like"/>
    <property type="match status" value="1"/>
</dbReference>
<gene>
    <name evidence="1" type="ORF">MCHLDSM_01127</name>
</gene>
<dbReference type="Proteomes" id="UP000036513">
    <property type="component" value="Unassembled WGS sequence"/>
</dbReference>
<evidence type="ECO:0000313" key="2">
    <source>
        <dbReference type="Proteomes" id="UP000036513"/>
    </source>
</evidence>
<dbReference type="InterPro" id="IPR020945">
    <property type="entry name" value="DMSO/NO3_reduct_chaperone"/>
</dbReference>
<dbReference type="PATRIC" id="fig|37916.4.peg.1006"/>
<dbReference type="Pfam" id="PF02613">
    <property type="entry name" value="Nitrate_red_del"/>
    <property type="match status" value="1"/>
</dbReference>
<keyword evidence="2" id="KW-1185">Reference proteome</keyword>
<dbReference type="SUPFAM" id="SSF89155">
    <property type="entry name" value="TorD-like"/>
    <property type="match status" value="1"/>
</dbReference>
<dbReference type="SMR" id="A0A0J6WIU7"/>
<dbReference type="STRING" id="37916.MCHLDSM_01127"/>
<proteinExistence type="predicted"/>
<sequence length="281" mass="30348">MTTSTEAGVRVELIRALGAAAHTPPPESHRVFEALGLPPATGAAHTQAFVLSAPPHAAIHLGPEGKLGGAGLDRVEGFWRAAGQAPPTDADHLGVLLMCYAEFGERADSPGYRRVAETLFHEHIWPWAPGYLRAVSEVNVAGVTDWAHLTMAVLDDEYRRLSPLGRLPLALREAPAAIEVDCDFDDMLDAMVSPVRSGFVLTHHSLSTGAASVGVGYRRGERRFALKAMLNQDKTATLRWLAAHAADWAQWHAGRPDATTHWWAARAHDTARVLTGMGADR</sequence>
<comment type="caution">
    <text evidence="1">The sequence shown here is derived from an EMBL/GenBank/DDBJ whole genome shotgun (WGS) entry which is preliminary data.</text>
</comment>
<reference evidence="1 2" key="1">
    <citation type="journal article" date="2015" name="Genome Biol. Evol.">
        <title>Characterization of Three Mycobacterium spp. with Potential Use in Bioremediation by Genome Sequencing and Comparative Genomics.</title>
        <authorList>
            <person name="Das S."/>
            <person name="Pettersson B.M."/>
            <person name="Behra P.R."/>
            <person name="Ramesh M."/>
            <person name="Dasgupta S."/>
            <person name="Bhattacharya A."/>
            <person name="Kirsebom L.A."/>
        </authorList>
    </citation>
    <scope>NUCLEOTIDE SEQUENCE [LARGE SCALE GENOMIC DNA]</scope>
    <source>
        <strain evidence="1 2">DSM 43826</strain>
    </source>
</reference>
<dbReference type="EMBL" id="JYNL01000009">
    <property type="protein sequence ID" value="KMO82504.1"/>
    <property type="molecule type" value="Genomic_DNA"/>
</dbReference>
<dbReference type="InterPro" id="IPR036411">
    <property type="entry name" value="TorD-like_sf"/>
</dbReference>
<dbReference type="RefSeq" id="WP_048469102.1">
    <property type="nucleotide sequence ID" value="NZ_JYNL01000009.1"/>
</dbReference>